<proteinExistence type="predicted"/>
<dbReference type="EMBL" id="JAFNEN010000458">
    <property type="protein sequence ID" value="KAG8182610.1"/>
    <property type="molecule type" value="Genomic_DNA"/>
</dbReference>
<organism evidence="1 2">
    <name type="scientific">Oedothorax gibbosus</name>
    <dbReference type="NCBI Taxonomy" id="931172"/>
    <lineage>
        <taxon>Eukaryota</taxon>
        <taxon>Metazoa</taxon>
        <taxon>Ecdysozoa</taxon>
        <taxon>Arthropoda</taxon>
        <taxon>Chelicerata</taxon>
        <taxon>Arachnida</taxon>
        <taxon>Araneae</taxon>
        <taxon>Araneomorphae</taxon>
        <taxon>Entelegynae</taxon>
        <taxon>Araneoidea</taxon>
        <taxon>Linyphiidae</taxon>
        <taxon>Erigoninae</taxon>
        <taxon>Oedothorax</taxon>
    </lineage>
</organism>
<dbReference type="InterPro" id="IPR022042">
    <property type="entry name" value="snRNA-activating_su3"/>
</dbReference>
<dbReference type="AlphaFoldDB" id="A0AAV6UDX4"/>
<gene>
    <name evidence="1" type="ORF">JTE90_021746</name>
</gene>
<evidence type="ECO:0000313" key="2">
    <source>
        <dbReference type="Proteomes" id="UP000827092"/>
    </source>
</evidence>
<dbReference type="Pfam" id="PF12251">
    <property type="entry name" value="SNAPC3"/>
    <property type="match status" value="1"/>
</dbReference>
<protein>
    <recommendedName>
        <fullName evidence="3">Phage protein</fullName>
    </recommendedName>
</protein>
<dbReference type="Proteomes" id="UP000827092">
    <property type="component" value="Unassembled WGS sequence"/>
</dbReference>
<reference evidence="1 2" key="1">
    <citation type="journal article" date="2022" name="Nat. Ecol. Evol.">
        <title>A masculinizing supergene underlies an exaggerated male reproductive morph in a spider.</title>
        <authorList>
            <person name="Hendrickx F."/>
            <person name="De Corte Z."/>
            <person name="Sonet G."/>
            <person name="Van Belleghem S.M."/>
            <person name="Kostlbacher S."/>
            <person name="Vangestel C."/>
        </authorList>
    </citation>
    <scope>NUCLEOTIDE SEQUENCE [LARGE SCALE GENOMIC DNA]</scope>
    <source>
        <strain evidence="1">W744_W776</strain>
    </source>
</reference>
<accession>A0AAV6UDX4</accession>
<name>A0AAV6UDX4_9ARAC</name>
<comment type="caution">
    <text evidence="1">The sequence shown here is derived from an EMBL/GenBank/DDBJ whole genome shotgun (WGS) entry which is preliminary data.</text>
</comment>
<keyword evidence="2" id="KW-1185">Reference proteome</keyword>
<evidence type="ECO:0000313" key="1">
    <source>
        <dbReference type="EMBL" id="KAG8182610.1"/>
    </source>
</evidence>
<sequence>MKCLLQYDVEVIKNMEFPVNVGSEAVKLQKEDFKKRQKDSHYDSLVIEFRKFDSYPYPEIDEEIMVLGSQRLTELRDKIICISDEAFPGDYSEHLIFRLKFDAS</sequence>
<evidence type="ECO:0008006" key="3">
    <source>
        <dbReference type="Google" id="ProtNLM"/>
    </source>
</evidence>